<dbReference type="Gene3D" id="3.30.200.20">
    <property type="entry name" value="Phosphorylase Kinase, domain 1"/>
    <property type="match status" value="2"/>
</dbReference>
<dbReference type="InterPro" id="IPR008271">
    <property type="entry name" value="Ser/Thr_kinase_AS"/>
</dbReference>
<evidence type="ECO:0000256" key="4">
    <source>
        <dbReference type="ARBA" id="ARBA00022989"/>
    </source>
</evidence>
<dbReference type="SMART" id="SM00473">
    <property type="entry name" value="PAN_AP"/>
    <property type="match status" value="1"/>
</dbReference>
<dbReference type="InterPro" id="IPR000719">
    <property type="entry name" value="Prot_kinase_dom"/>
</dbReference>
<evidence type="ECO:0000256" key="3">
    <source>
        <dbReference type="ARBA" id="ARBA00022729"/>
    </source>
</evidence>
<dbReference type="PANTHER" id="PTHR32444">
    <property type="entry name" value="BULB-TYPE LECTIN DOMAIN-CONTAINING PROTEIN"/>
    <property type="match status" value="1"/>
</dbReference>
<dbReference type="PROSITE" id="PS00108">
    <property type="entry name" value="PROTEIN_KINASE_ST"/>
    <property type="match status" value="2"/>
</dbReference>
<evidence type="ECO:0000259" key="10">
    <source>
        <dbReference type="PROSITE" id="PS50011"/>
    </source>
</evidence>
<evidence type="ECO:0000313" key="13">
    <source>
        <dbReference type="EMBL" id="WKA12307.1"/>
    </source>
</evidence>
<organism evidence="13 14">
    <name type="scientific">Vitis vinifera</name>
    <name type="common">Grape</name>
    <dbReference type="NCBI Taxonomy" id="29760"/>
    <lineage>
        <taxon>Eukaryota</taxon>
        <taxon>Viridiplantae</taxon>
        <taxon>Streptophyta</taxon>
        <taxon>Embryophyta</taxon>
        <taxon>Tracheophyta</taxon>
        <taxon>Spermatophyta</taxon>
        <taxon>Magnoliopsida</taxon>
        <taxon>eudicotyledons</taxon>
        <taxon>Gunneridae</taxon>
        <taxon>Pentapetalae</taxon>
        <taxon>rosids</taxon>
        <taxon>Vitales</taxon>
        <taxon>Vitaceae</taxon>
        <taxon>Viteae</taxon>
        <taxon>Vitis</taxon>
    </lineage>
</organism>
<comment type="subcellular location">
    <subcellularLocation>
        <location evidence="1">Membrane</location>
        <topology evidence="1">Single-pass membrane protein</topology>
    </subcellularLocation>
</comment>
<dbReference type="InterPro" id="IPR000858">
    <property type="entry name" value="S_locus_glycoprot_dom"/>
</dbReference>
<protein>
    <recommendedName>
        <fullName evidence="15">G-type lectin S-receptor-like serine/threonine-protein kinase</fullName>
    </recommendedName>
</protein>
<dbReference type="InterPro" id="IPR021820">
    <property type="entry name" value="S-locus_recpt_kinase_C"/>
</dbReference>
<keyword evidence="3" id="KW-0732">Signal</keyword>
<feature type="transmembrane region" description="Helical" evidence="9">
    <location>
        <begin position="275"/>
        <end position="297"/>
    </location>
</feature>
<feature type="domain" description="Bulb-type lectin" evidence="11">
    <location>
        <begin position="24"/>
        <end position="145"/>
    </location>
</feature>
<evidence type="ECO:0000256" key="2">
    <source>
        <dbReference type="ARBA" id="ARBA00022692"/>
    </source>
</evidence>
<dbReference type="SMART" id="SM00108">
    <property type="entry name" value="B_lectin"/>
    <property type="match status" value="2"/>
</dbReference>
<dbReference type="Proteomes" id="UP001227230">
    <property type="component" value="Chromosome 19"/>
</dbReference>
<feature type="domain" description="Bulb-type lectin" evidence="11">
    <location>
        <begin position="567"/>
        <end position="688"/>
    </location>
</feature>
<feature type="transmembrane region" description="Helical" evidence="9">
    <location>
        <begin position="978"/>
        <end position="1001"/>
    </location>
</feature>
<feature type="region of interest" description="Disordered" evidence="8">
    <location>
        <begin position="111"/>
        <end position="131"/>
    </location>
</feature>
<keyword evidence="14" id="KW-1185">Reference proteome</keyword>
<dbReference type="PROSITE" id="PS50948">
    <property type="entry name" value="PAN"/>
    <property type="match status" value="1"/>
</dbReference>
<evidence type="ECO:0000256" key="7">
    <source>
        <dbReference type="ARBA" id="ARBA00023180"/>
    </source>
</evidence>
<dbReference type="Gene3D" id="2.90.10.10">
    <property type="entry name" value="Bulb-type lectin domain"/>
    <property type="match status" value="2"/>
</dbReference>
<dbReference type="Gene3D" id="1.10.510.10">
    <property type="entry name" value="Transferase(Phosphotransferase) domain 1"/>
    <property type="match status" value="2"/>
</dbReference>
<dbReference type="InterPro" id="IPR036426">
    <property type="entry name" value="Bulb-type_lectin_dom_sf"/>
</dbReference>
<keyword evidence="4 9" id="KW-1133">Transmembrane helix</keyword>
<dbReference type="InterPro" id="IPR003609">
    <property type="entry name" value="Pan_app"/>
</dbReference>
<dbReference type="PROSITE" id="PS50011">
    <property type="entry name" value="PROTEIN_KINASE_DOM"/>
    <property type="match status" value="2"/>
</dbReference>
<keyword evidence="5 9" id="KW-0472">Membrane</keyword>
<dbReference type="Pfam" id="PF00954">
    <property type="entry name" value="S_locus_glycop"/>
    <property type="match status" value="2"/>
</dbReference>
<dbReference type="EMBL" id="CP126666">
    <property type="protein sequence ID" value="WKA12307.1"/>
    <property type="molecule type" value="Genomic_DNA"/>
</dbReference>
<dbReference type="SMART" id="SM00220">
    <property type="entry name" value="S_TKc"/>
    <property type="match status" value="2"/>
</dbReference>
<dbReference type="CDD" id="cd00028">
    <property type="entry name" value="B_lectin"/>
    <property type="match status" value="2"/>
</dbReference>
<feature type="compositionally biased region" description="Polar residues" evidence="8">
    <location>
        <begin position="111"/>
        <end position="126"/>
    </location>
</feature>
<evidence type="ECO:0000256" key="9">
    <source>
        <dbReference type="SAM" id="Phobius"/>
    </source>
</evidence>
<dbReference type="Gene3D" id="3.50.4.10">
    <property type="entry name" value="Hepatocyte Growth Factor"/>
    <property type="match status" value="1"/>
</dbReference>
<feature type="domain" description="Apple" evidence="12">
    <location>
        <begin position="882"/>
        <end position="963"/>
    </location>
</feature>
<dbReference type="PROSITE" id="PS50927">
    <property type="entry name" value="BULB_LECTIN"/>
    <property type="match status" value="2"/>
</dbReference>
<name>A0ABY9DXX8_VITVI</name>
<keyword evidence="7" id="KW-0325">Glycoprotein</keyword>
<dbReference type="SUPFAM" id="SSF56112">
    <property type="entry name" value="Protein kinase-like (PK-like)"/>
    <property type="match status" value="2"/>
</dbReference>
<sequence>MDAFVRVVVIFTYVFSLLRISIGVDTITVNQLITDAETITSAGGSFELGFFSPANSKHRYLGIRYKKELNRAVVWVANRENPLNDSSGVLKVTSQGILVVLDGANKTLWSSTSSRPAQNPNAQLLDSGNLVMKNGNDGNPENFLWQSFDYPCNTLLPGMKLGWNRVTGLDRYLSSWKSADDPSIGTFTYGIDPSGSPQIFVRNVSVVTFRSGPWNGIRFSGYPHFTPNPVYTYDFVLNEKEIYFIYYLVNSSLLTRLVLTPDGYAQSSKKKQKQVIVISISITGIVLLILVLTWYMLKKMKQQLKRKGYMEHNSDGGETSEGQEHLELPLFELATLLNATNNFSSDNKLGEGGFGPVYKGILEDGEEIAVKRLSKTSRQGLKEFKNEVESIAKLQHRNLVKLLGCCICGREKMLIYEYLPNKSLDLFIFDQMRGIVLDWPKRFLIINGIARGLLYLHQDSRLRIIHRDLKAENVLLDNDMNPKISDFGIARSFGGNELGASTTRVAGTLGYMSPEYASEGLYSTKSDVYSFGVLVLEILSGKRNRGFSHPDHDLNLLGHAWTLYIEVDSITANQHIKDGETIISAGGNFELGFVHLGTSKNQYLGIWYKKVTPRTVVWVANRELPVTDSSGVLKVTDQGSLVILNGSNGLIWSSNSSRSARNPTAQLLDSGNLVIKSGNDSDPDNFLWQSFDYPGDTLLPGMKHGRNTVTGLDRYLSSWKSNDDPSKGDFTYGLDPSGCPQLFLRSGSTVIFRSGPWNGIRFNGFPELRPNPVFNYSFVFNEKEMYFTYKLVNSSVLSRLVLNPNGNVQRLIWIGRTKSWNVYSTAYKDDCDSYALCGAYSTCNIHRSPRCGCMKGFVPKFPYQWDTMDWSNGCVRKTSLDCQKGDGFVKCSGVKLPDTRNSWFNESMNLKECASLCLRNCSCSAYTNSDIKGGGSGCLLWFGDLIDVKEFTENGQDFYIRMAASELDAISKVTKRRWVIVSTVSIAGMILLSLVVTLYLLKKRLKRKGTTELNNEGAETNERQEDLELPLFDLDTILNATHNFSRNNKLGEGGFGPVYKGMLQDGKEIAVKRLSKESNQGLDEFKNEVIYISKLQHRNLVKLLGCCIHGEEKMLIYEYMPNKSLNFFIFDGIQSMVLDWPKRFVIINGIARGLLYLHQDSRLRIIHRDLKADNVLLDNEMNPRISDFGMARSFGGNETQARTKRVVGTYGYMSPEYAIDGVYSVKSDVFSFGVLLLEIISGKRNRGFNHPDHDLNLLGHAWTLYMERTPLELIDASVGDTYNQSEVLRALNVGLLCVQRHPDDRPNMSSVVLMLSSEGALRQPKEPGFFTERNMLEADSLQCKHAVFSGNEHTITILEGR</sequence>
<dbReference type="InterPro" id="IPR011009">
    <property type="entry name" value="Kinase-like_dom_sf"/>
</dbReference>
<accession>A0ABY9DXX8</accession>
<dbReference type="InterPro" id="IPR001245">
    <property type="entry name" value="Ser-Thr/Tyr_kinase_cat_dom"/>
</dbReference>
<dbReference type="CDD" id="cd01098">
    <property type="entry name" value="PAN_AP_plant"/>
    <property type="match status" value="1"/>
</dbReference>
<dbReference type="CDD" id="cd14066">
    <property type="entry name" value="STKc_IRAK"/>
    <property type="match status" value="1"/>
</dbReference>
<proteinExistence type="predicted"/>
<dbReference type="SUPFAM" id="SSF51110">
    <property type="entry name" value="alpha-D-mannose-specific plant lectins"/>
    <property type="match status" value="2"/>
</dbReference>
<evidence type="ECO:0000256" key="5">
    <source>
        <dbReference type="ARBA" id="ARBA00023136"/>
    </source>
</evidence>
<keyword evidence="2 9" id="KW-0812">Transmembrane</keyword>
<feature type="domain" description="Protein kinase" evidence="10">
    <location>
        <begin position="1044"/>
        <end position="1329"/>
    </location>
</feature>
<evidence type="ECO:0008006" key="15">
    <source>
        <dbReference type="Google" id="ProtNLM"/>
    </source>
</evidence>
<dbReference type="Pfam" id="PF07714">
    <property type="entry name" value="PK_Tyr_Ser-Thr"/>
    <property type="match status" value="2"/>
</dbReference>
<gene>
    <name evidence="13" type="ORF">VitviT2T_029707</name>
</gene>
<reference evidence="13 14" key="1">
    <citation type="journal article" date="2023" name="Hortic Res">
        <title>The complete reference genome for grapevine (Vitis vinifera L.) genetics and breeding.</title>
        <authorList>
            <person name="Shi X."/>
            <person name="Cao S."/>
            <person name="Wang X."/>
            <person name="Huang S."/>
            <person name="Wang Y."/>
            <person name="Liu Z."/>
            <person name="Liu W."/>
            <person name="Leng X."/>
            <person name="Peng Y."/>
            <person name="Wang N."/>
            <person name="Wang Y."/>
            <person name="Ma Z."/>
            <person name="Xu X."/>
            <person name="Zhang F."/>
            <person name="Xue H."/>
            <person name="Zhong H."/>
            <person name="Wang Y."/>
            <person name="Zhang K."/>
            <person name="Velt A."/>
            <person name="Avia K."/>
            <person name="Holtgrawe D."/>
            <person name="Grimplet J."/>
            <person name="Matus J.T."/>
            <person name="Ware D."/>
            <person name="Wu X."/>
            <person name="Wang H."/>
            <person name="Liu C."/>
            <person name="Fang Y."/>
            <person name="Rustenholz C."/>
            <person name="Cheng Z."/>
            <person name="Xiao H."/>
            <person name="Zhou Y."/>
        </authorList>
    </citation>
    <scope>NUCLEOTIDE SEQUENCE [LARGE SCALE GENOMIC DNA]</scope>
    <source>
        <strain evidence="14">cv. Pinot noir / PN40024</strain>
        <tissue evidence="13">Leaf</tissue>
    </source>
</reference>
<dbReference type="InterPro" id="IPR001480">
    <property type="entry name" value="Bulb-type_lectin_dom"/>
</dbReference>
<feature type="domain" description="Protein kinase" evidence="10">
    <location>
        <begin position="343"/>
        <end position="594"/>
    </location>
</feature>
<dbReference type="Pfam" id="PF11883">
    <property type="entry name" value="DUF3403"/>
    <property type="match status" value="1"/>
</dbReference>
<evidence type="ECO:0000259" key="11">
    <source>
        <dbReference type="PROSITE" id="PS50927"/>
    </source>
</evidence>
<dbReference type="Pfam" id="PF08276">
    <property type="entry name" value="PAN_2"/>
    <property type="match status" value="1"/>
</dbReference>
<evidence type="ECO:0000256" key="6">
    <source>
        <dbReference type="ARBA" id="ARBA00023157"/>
    </source>
</evidence>
<evidence type="ECO:0000256" key="1">
    <source>
        <dbReference type="ARBA" id="ARBA00004167"/>
    </source>
</evidence>
<dbReference type="PANTHER" id="PTHR32444:SF183">
    <property type="entry name" value="APPLE DOMAIN-CONTAINING PROTEIN"/>
    <property type="match status" value="1"/>
</dbReference>
<keyword evidence="6" id="KW-1015">Disulfide bond</keyword>
<evidence type="ECO:0000256" key="8">
    <source>
        <dbReference type="SAM" id="MobiDB-lite"/>
    </source>
</evidence>
<dbReference type="Pfam" id="PF01453">
    <property type="entry name" value="B_lectin"/>
    <property type="match status" value="2"/>
</dbReference>
<evidence type="ECO:0000259" key="12">
    <source>
        <dbReference type="PROSITE" id="PS50948"/>
    </source>
</evidence>
<evidence type="ECO:0000313" key="14">
    <source>
        <dbReference type="Proteomes" id="UP001227230"/>
    </source>
</evidence>